<gene>
    <name evidence="9" type="ORF">R2363_17365</name>
</gene>
<dbReference type="GO" id="GO:0016491">
    <property type="term" value="F:oxidoreductase activity"/>
    <property type="evidence" value="ECO:0007669"/>
    <property type="project" value="UniProtKB-KW"/>
</dbReference>
<dbReference type="EC" id="1.6.5.-" evidence="9"/>
<sequence length="525" mass="54299">MIDISESVMQFLLAFIVAAPLLGAVAALLPAPPGLKGTSPEQAVLRHGVTVTGVILLAALVLTAGFDHDSPSTMQATTDISWIRALDVRIHLGVDGISLPLLVLTALLTFLCALYSYFKPPTGPSPKAFVALLLVLEAGTLATFAVLDLVLFFLAFEMVLVPMYFLIARWGGEGRRAAAGKFILYTLLGSVVMLLGLLLIGIKAGTFDMVALATDNGRGLTTSVQVIAVLAIGLGLAVKTPMWPLHSWLPDAHTAAPTVGSVLLAGVLLKMGTYGFVRIALPITPDGMHTLAPYLAAFAAAGIVYGSLACLALARPGAKGDLKRLIAYSSVGHMGFVLLGIATLTPTGVNGALFANIAHGLITGLLFFLVGAVKDRYGTADLDTLAGATGAALYGRAPRLGALLAFAAVASLGLPGLAGFWGEMLALFAAFDPAEGLSRPAYLVFMALGGFGTLLTAAYLLIVVRRVCMGGPRPAGEPELADVQPYELAAWTPLVALTVLAGLWPAVLLGLTDPAVQQLLAGGTQ</sequence>
<organism evidence="9 10">
    <name type="scientific">Streptomyces roseolus</name>
    <dbReference type="NCBI Taxonomy" id="67358"/>
    <lineage>
        <taxon>Bacteria</taxon>
        <taxon>Bacillati</taxon>
        <taxon>Actinomycetota</taxon>
        <taxon>Actinomycetes</taxon>
        <taxon>Kitasatosporales</taxon>
        <taxon>Streptomycetaceae</taxon>
        <taxon>Streptomyces</taxon>
    </lineage>
</organism>
<feature type="transmembrane region" description="Helical" evidence="7">
    <location>
        <begin position="293"/>
        <end position="313"/>
    </location>
</feature>
<dbReference type="PANTHER" id="PTHR43507">
    <property type="entry name" value="NADH-UBIQUINONE OXIDOREDUCTASE CHAIN 4"/>
    <property type="match status" value="1"/>
</dbReference>
<keyword evidence="10" id="KW-1185">Reference proteome</keyword>
<keyword evidence="3 6" id="KW-0812">Transmembrane</keyword>
<evidence type="ECO:0000256" key="5">
    <source>
        <dbReference type="ARBA" id="ARBA00023136"/>
    </source>
</evidence>
<dbReference type="PRINTS" id="PR01437">
    <property type="entry name" value="NUOXDRDTASE4"/>
</dbReference>
<dbReference type="Pfam" id="PF00361">
    <property type="entry name" value="Proton_antipo_M"/>
    <property type="match status" value="1"/>
</dbReference>
<feature type="transmembrane region" description="Helical" evidence="7">
    <location>
        <begin position="441"/>
        <end position="464"/>
    </location>
</feature>
<keyword evidence="9" id="KW-0560">Oxidoreductase</keyword>
<comment type="caution">
    <text evidence="9">The sequence shown here is derived from an EMBL/GenBank/DDBJ whole genome shotgun (WGS) entry which is preliminary data.</text>
</comment>
<evidence type="ECO:0000259" key="8">
    <source>
        <dbReference type="Pfam" id="PF00361"/>
    </source>
</evidence>
<feature type="transmembrane region" description="Helical" evidence="7">
    <location>
        <begin position="182"/>
        <end position="202"/>
    </location>
</feature>
<feature type="transmembrane region" description="Helical" evidence="7">
    <location>
        <begin position="351"/>
        <end position="373"/>
    </location>
</feature>
<evidence type="ECO:0000256" key="2">
    <source>
        <dbReference type="ARBA" id="ARBA00009025"/>
    </source>
</evidence>
<feature type="transmembrane region" description="Helical" evidence="7">
    <location>
        <begin position="400"/>
        <end position="421"/>
    </location>
</feature>
<keyword evidence="4 7" id="KW-1133">Transmembrane helix</keyword>
<evidence type="ECO:0000313" key="9">
    <source>
        <dbReference type="EMBL" id="MDX2293936.1"/>
    </source>
</evidence>
<dbReference type="NCBIfam" id="TIGR01972">
    <property type="entry name" value="NDH_I_M"/>
    <property type="match status" value="1"/>
</dbReference>
<feature type="transmembrane region" description="Helical" evidence="7">
    <location>
        <begin position="97"/>
        <end position="117"/>
    </location>
</feature>
<comment type="similarity">
    <text evidence="2">Belongs to the complex I subunit 4 family.</text>
</comment>
<feature type="transmembrane region" description="Helical" evidence="7">
    <location>
        <begin position="43"/>
        <end position="66"/>
    </location>
</feature>
<keyword evidence="5 7" id="KW-0472">Membrane</keyword>
<feature type="transmembrane region" description="Helical" evidence="7">
    <location>
        <begin position="12"/>
        <end position="31"/>
    </location>
</feature>
<feature type="domain" description="NADH:quinone oxidoreductase/Mrp antiporter transmembrane" evidence="8">
    <location>
        <begin position="148"/>
        <end position="432"/>
    </location>
</feature>
<evidence type="ECO:0000256" key="3">
    <source>
        <dbReference type="ARBA" id="ARBA00022692"/>
    </source>
</evidence>
<comment type="subcellular location">
    <subcellularLocation>
        <location evidence="1">Endomembrane system</location>
        <topology evidence="1">Multi-pass membrane protein</topology>
    </subcellularLocation>
    <subcellularLocation>
        <location evidence="6">Membrane</location>
        <topology evidence="6">Multi-pass membrane protein</topology>
    </subcellularLocation>
</comment>
<feature type="transmembrane region" description="Helical" evidence="7">
    <location>
        <begin position="129"/>
        <end position="147"/>
    </location>
</feature>
<protein>
    <submittedName>
        <fullName evidence="9">NADH-quinone oxidoreductase subunit M</fullName>
        <ecNumber evidence="9">1.6.5.-</ecNumber>
    </submittedName>
</protein>
<evidence type="ECO:0000256" key="6">
    <source>
        <dbReference type="RuleBase" id="RU000320"/>
    </source>
</evidence>
<evidence type="ECO:0000256" key="7">
    <source>
        <dbReference type="SAM" id="Phobius"/>
    </source>
</evidence>
<feature type="transmembrane region" description="Helical" evidence="7">
    <location>
        <begin position="222"/>
        <end position="238"/>
    </location>
</feature>
<feature type="transmembrane region" description="Helical" evidence="7">
    <location>
        <begin position="325"/>
        <end position="345"/>
    </location>
</feature>
<name>A0ABU4K859_9ACTN</name>
<evidence type="ECO:0000313" key="10">
    <source>
        <dbReference type="Proteomes" id="UP001278571"/>
    </source>
</evidence>
<dbReference type="Proteomes" id="UP001278571">
    <property type="component" value="Unassembled WGS sequence"/>
</dbReference>
<dbReference type="EMBL" id="JAWJZF010000372">
    <property type="protein sequence ID" value="MDX2293936.1"/>
    <property type="molecule type" value="Genomic_DNA"/>
</dbReference>
<proteinExistence type="inferred from homology"/>
<dbReference type="InterPro" id="IPR001750">
    <property type="entry name" value="ND/Mrp_TM"/>
</dbReference>
<evidence type="ECO:0000256" key="4">
    <source>
        <dbReference type="ARBA" id="ARBA00022989"/>
    </source>
</evidence>
<dbReference type="PANTHER" id="PTHR43507:SF1">
    <property type="entry name" value="NADH-UBIQUINONE OXIDOREDUCTASE CHAIN 4"/>
    <property type="match status" value="1"/>
</dbReference>
<evidence type="ECO:0000256" key="1">
    <source>
        <dbReference type="ARBA" id="ARBA00004127"/>
    </source>
</evidence>
<reference evidence="9 10" key="1">
    <citation type="submission" date="2023-10" db="EMBL/GenBank/DDBJ databases">
        <authorList>
            <person name="Wang X.X."/>
        </authorList>
    </citation>
    <scope>NUCLEOTIDE SEQUENCE [LARGE SCALE GENOMIC DNA]</scope>
    <source>
        <strain evidence="9 10">NBRC 12816</strain>
    </source>
</reference>
<dbReference type="InterPro" id="IPR003918">
    <property type="entry name" value="NADH_UbQ_OxRdtase"/>
</dbReference>
<dbReference type="InterPro" id="IPR010227">
    <property type="entry name" value="NADH_Q_OxRdtase_chainM/4"/>
</dbReference>
<accession>A0ABU4K859</accession>
<dbReference type="RefSeq" id="WP_319010249.1">
    <property type="nucleotide sequence ID" value="NZ_JAWJZF010000372.1"/>
</dbReference>
<feature type="transmembrane region" description="Helical" evidence="7">
    <location>
        <begin position="259"/>
        <end position="281"/>
    </location>
</feature>